<dbReference type="PRINTS" id="PR00031">
    <property type="entry name" value="HTHREPRESSR"/>
</dbReference>
<feature type="region of interest" description="Disordered" evidence="9">
    <location>
        <begin position="386"/>
        <end position="409"/>
    </location>
</feature>
<dbReference type="SMART" id="SM00389">
    <property type="entry name" value="HOX"/>
    <property type="match status" value="1"/>
</dbReference>
<dbReference type="InterPro" id="IPR020479">
    <property type="entry name" value="HD_metazoa"/>
</dbReference>
<comment type="caution">
    <text evidence="11">The sequence shown here is derived from an EMBL/GenBank/DDBJ whole genome shotgun (WGS) entry which is preliminary data.</text>
</comment>
<dbReference type="Proteomes" id="UP001549921">
    <property type="component" value="Unassembled WGS sequence"/>
</dbReference>
<feature type="DNA-binding region" description="Homeobox" evidence="7">
    <location>
        <begin position="328"/>
        <end position="387"/>
    </location>
</feature>
<dbReference type="PANTHER" id="PTHR45659">
    <property type="entry name" value="HOMEOBOX PROTEIN HOX"/>
    <property type="match status" value="1"/>
</dbReference>
<keyword evidence="6 7" id="KW-0539">Nucleus</keyword>
<evidence type="ECO:0000256" key="1">
    <source>
        <dbReference type="ARBA" id="ARBA00004123"/>
    </source>
</evidence>
<dbReference type="GO" id="GO:0005634">
    <property type="term" value="C:nucleus"/>
    <property type="evidence" value="ECO:0007669"/>
    <property type="project" value="UniProtKB-SubCell"/>
</dbReference>
<dbReference type="PRINTS" id="PR00024">
    <property type="entry name" value="HOMEOBOX"/>
</dbReference>
<dbReference type="InterPro" id="IPR050296">
    <property type="entry name" value="Antp_homeobox"/>
</dbReference>
<keyword evidence="4 7" id="KW-0238">DNA-binding</keyword>
<keyword evidence="5 7" id="KW-0371">Homeobox</keyword>
<feature type="region of interest" description="Disordered" evidence="9">
    <location>
        <begin position="131"/>
        <end position="196"/>
    </location>
</feature>
<name>A0ABD0T1Y9_LOXSC</name>
<feature type="compositionally biased region" description="Polar residues" evidence="9">
    <location>
        <begin position="163"/>
        <end position="173"/>
    </location>
</feature>
<dbReference type="Gene3D" id="1.10.10.60">
    <property type="entry name" value="Homeodomain-like"/>
    <property type="match status" value="1"/>
</dbReference>
<evidence type="ECO:0000256" key="8">
    <source>
        <dbReference type="RuleBase" id="RU000682"/>
    </source>
</evidence>
<sequence length="462" mass="52238">MSSVAATNRASEMWNNCADVNAPSDREVKQYGYAQYPMISPNSYNYQNDYYPPNCDYSNTVSAGYGGRPYGNNNQCDGIVKSEPGNWHGYPTNYMHDNHSNFDMINKWREMNYYGQHGQQLGHYGYDQRMNQLRNQPTPDNRSDDTRSLNSPNQCNVGDLNYGSPQSATSNMKSGLDHQVSEEEDSPNLRSLLTKPKTKKPLPYFVKCDKPYAQEMIQRMMYHADGVGDWEKRNEVSPEKECNLSQFHGGLHGKGQTSIKNEGVGGAPAQDAAPSSLESTEPCQDVTRVEAGRDSADYAENKMAATADVQGYYPWMKGVGGDDKKEGSKRTRQTYTRFQTLELEKEFHFNKYLSRRRRIEVSHALGLTERQIKIWFQNRRMKAKKDGKLTTSPDPYGAEDLGATKIPGMPEYMETRPQMPGLSEFPNYTMTPGTGNVGHPVIPNGMPQNYMMPNYGPMIPKM</sequence>
<dbReference type="CDD" id="cd00086">
    <property type="entry name" value="homeodomain"/>
    <property type="match status" value="1"/>
</dbReference>
<dbReference type="EMBL" id="JBEDNZ010000011">
    <property type="protein sequence ID" value="KAL0832023.1"/>
    <property type="molecule type" value="Genomic_DNA"/>
</dbReference>
<dbReference type="GO" id="GO:0003677">
    <property type="term" value="F:DNA binding"/>
    <property type="evidence" value="ECO:0007669"/>
    <property type="project" value="UniProtKB-UniRule"/>
</dbReference>
<dbReference type="Pfam" id="PF00046">
    <property type="entry name" value="Homeodomain"/>
    <property type="match status" value="1"/>
</dbReference>
<feature type="region of interest" description="Disordered" evidence="9">
    <location>
        <begin position="249"/>
        <end position="285"/>
    </location>
</feature>
<evidence type="ECO:0000313" key="12">
    <source>
        <dbReference type="Proteomes" id="UP001549921"/>
    </source>
</evidence>
<evidence type="ECO:0000259" key="10">
    <source>
        <dbReference type="PROSITE" id="PS50071"/>
    </source>
</evidence>
<evidence type="ECO:0000256" key="5">
    <source>
        <dbReference type="ARBA" id="ARBA00023155"/>
    </source>
</evidence>
<dbReference type="InterPro" id="IPR017970">
    <property type="entry name" value="Homeobox_CS"/>
</dbReference>
<keyword evidence="3" id="KW-0217">Developmental protein</keyword>
<evidence type="ECO:0000256" key="4">
    <source>
        <dbReference type="ARBA" id="ARBA00023125"/>
    </source>
</evidence>
<proteinExistence type="inferred from homology"/>
<feature type="domain" description="Homeobox" evidence="10">
    <location>
        <begin position="326"/>
        <end position="386"/>
    </location>
</feature>
<dbReference type="InterPro" id="IPR001356">
    <property type="entry name" value="HD"/>
</dbReference>
<dbReference type="InterPro" id="IPR009057">
    <property type="entry name" value="Homeodomain-like_sf"/>
</dbReference>
<evidence type="ECO:0000256" key="3">
    <source>
        <dbReference type="ARBA" id="ARBA00022473"/>
    </source>
</evidence>
<comment type="subcellular location">
    <subcellularLocation>
        <location evidence="1 7 8">Nucleus</location>
    </subcellularLocation>
</comment>
<dbReference type="PROSITE" id="PS50071">
    <property type="entry name" value="HOMEOBOX_2"/>
    <property type="match status" value="1"/>
</dbReference>
<feature type="compositionally biased region" description="Polar residues" evidence="9">
    <location>
        <begin position="131"/>
        <end position="140"/>
    </location>
</feature>
<comment type="similarity">
    <text evidence="2">Belongs to the Antp homeobox family.</text>
</comment>
<protein>
    <recommendedName>
        <fullName evidence="10">Homeobox domain-containing protein</fullName>
    </recommendedName>
</protein>
<gene>
    <name evidence="11" type="ORF">ABMA28_001520</name>
</gene>
<dbReference type="PANTHER" id="PTHR45659:SF4">
    <property type="entry name" value="HOMEOBOX PROTEIN ABDOMINAL-A"/>
    <property type="match status" value="1"/>
</dbReference>
<dbReference type="PROSITE" id="PS00027">
    <property type="entry name" value="HOMEOBOX_1"/>
    <property type="match status" value="1"/>
</dbReference>
<dbReference type="SUPFAM" id="SSF46689">
    <property type="entry name" value="Homeodomain-like"/>
    <property type="match status" value="1"/>
</dbReference>
<dbReference type="AlphaFoldDB" id="A0ABD0T1Y9"/>
<dbReference type="InterPro" id="IPR000047">
    <property type="entry name" value="HTH_motif"/>
</dbReference>
<organism evidence="11 12">
    <name type="scientific">Loxostege sticticalis</name>
    <name type="common">Beet webworm moth</name>
    <dbReference type="NCBI Taxonomy" id="481309"/>
    <lineage>
        <taxon>Eukaryota</taxon>
        <taxon>Metazoa</taxon>
        <taxon>Ecdysozoa</taxon>
        <taxon>Arthropoda</taxon>
        <taxon>Hexapoda</taxon>
        <taxon>Insecta</taxon>
        <taxon>Pterygota</taxon>
        <taxon>Neoptera</taxon>
        <taxon>Endopterygota</taxon>
        <taxon>Lepidoptera</taxon>
        <taxon>Glossata</taxon>
        <taxon>Ditrysia</taxon>
        <taxon>Pyraloidea</taxon>
        <taxon>Crambidae</taxon>
        <taxon>Pyraustinae</taxon>
        <taxon>Loxostege</taxon>
    </lineage>
</organism>
<evidence type="ECO:0000256" key="6">
    <source>
        <dbReference type="ARBA" id="ARBA00023242"/>
    </source>
</evidence>
<evidence type="ECO:0000256" key="9">
    <source>
        <dbReference type="SAM" id="MobiDB-lite"/>
    </source>
</evidence>
<accession>A0ABD0T1Y9</accession>
<reference evidence="11 12" key="1">
    <citation type="submission" date="2024-06" db="EMBL/GenBank/DDBJ databases">
        <title>A chromosome-level genome assembly of beet webworm, Loxostege sticticalis.</title>
        <authorList>
            <person name="Zhang Y."/>
        </authorList>
    </citation>
    <scope>NUCLEOTIDE SEQUENCE [LARGE SCALE GENOMIC DNA]</scope>
    <source>
        <strain evidence="11">AQ028</strain>
        <tissue evidence="11">Male pupae</tissue>
    </source>
</reference>
<evidence type="ECO:0000256" key="2">
    <source>
        <dbReference type="ARBA" id="ARBA00009107"/>
    </source>
</evidence>
<evidence type="ECO:0000256" key="7">
    <source>
        <dbReference type="PROSITE-ProRule" id="PRU00108"/>
    </source>
</evidence>
<evidence type="ECO:0000313" key="11">
    <source>
        <dbReference type="EMBL" id="KAL0832023.1"/>
    </source>
</evidence>